<dbReference type="InterPro" id="IPR036554">
    <property type="entry name" value="GHMP_kinase_C_sf"/>
</dbReference>
<dbReference type="Gene3D" id="3.30.70.890">
    <property type="entry name" value="GHMP kinase, C-terminal domain"/>
    <property type="match status" value="1"/>
</dbReference>
<dbReference type="InterPro" id="IPR019539">
    <property type="entry name" value="GalKase_N"/>
</dbReference>
<dbReference type="InterPro" id="IPR013750">
    <property type="entry name" value="GHMP_kinase_C_dom"/>
</dbReference>
<gene>
    <name evidence="14" type="primary">galK</name>
    <name evidence="14" type="ORF">D4739_13765</name>
</gene>
<keyword evidence="3" id="KW-0479">Metal-binding</keyword>
<dbReference type="EC" id="2.7.1.6" evidence="10"/>
<evidence type="ECO:0000256" key="9">
    <source>
        <dbReference type="ARBA" id="ARBA00023277"/>
    </source>
</evidence>
<dbReference type="GO" id="GO:0004335">
    <property type="term" value="F:galactokinase activity"/>
    <property type="evidence" value="ECO:0007669"/>
    <property type="project" value="UniProtKB-UniRule"/>
</dbReference>
<dbReference type="PANTHER" id="PTHR10457:SF7">
    <property type="entry name" value="GALACTOKINASE-RELATED"/>
    <property type="match status" value="1"/>
</dbReference>
<dbReference type="InterPro" id="IPR006204">
    <property type="entry name" value="GHMP_kinase_N_dom"/>
</dbReference>
<feature type="domain" description="GHMP kinase N-terminal" evidence="11">
    <location>
        <begin position="97"/>
        <end position="182"/>
    </location>
</feature>
<dbReference type="PIRSF" id="PIRSF000530">
    <property type="entry name" value="Galactokinase"/>
    <property type="match status" value="1"/>
</dbReference>
<dbReference type="AlphaFoldDB" id="A0A3A5HCI3"/>
<comment type="caution">
    <text evidence="14">The sequence shown here is derived from an EMBL/GenBank/DDBJ whole genome shotgun (WGS) entry which is preliminary data.</text>
</comment>
<evidence type="ECO:0000313" key="14">
    <source>
        <dbReference type="EMBL" id="RJS47185.1"/>
    </source>
</evidence>
<dbReference type="NCBIfam" id="TIGR00131">
    <property type="entry name" value="gal_kin"/>
    <property type="match status" value="1"/>
</dbReference>
<organism evidence="14 15">
    <name type="scientific">Nocardioides cavernaquae</name>
    <dbReference type="NCBI Taxonomy" id="2321396"/>
    <lineage>
        <taxon>Bacteria</taxon>
        <taxon>Bacillati</taxon>
        <taxon>Actinomycetota</taxon>
        <taxon>Actinomycetes</taxon>
        <taxon>Propionibacteriales</taxon>
        <taxon>Nocardioidaceae</taxon>
        <taxon>Nocardioides</taxon>
    </lineage>
</organism>
<evidence type="ECO:0000256" key="6">
    <source>
        <dbReference type="ARBA" id="ARBA00022840"/>
    </source>
</evidence>
<keyword evidence="5 14" id="KW-0418">Kinase</keyword>
<dbReference type="GO" id="GO:0005829">
    <property type="term" value="C:cytosol"/>
    <property type="evidence" value="ECO:0007669"/>
    <property type="project" value="TreeGrafter"/>
</dbReference>
<evidence type="ECO:0000256" key="8">
    <source>
        <dbReference type="ARBA" id="ARBA00023144"/>
    </source>
</evidence>
<dbReference type="EMBL" id="QYRP01000002">
    <property type="protein sequence ID" value="RJS47185.1"/>
    <property type="molecule type" value="Genomic_DNA"/>
</dbReference>
<dbReference type="PANTHER" id="PTHR10457">
    <property type="entry name" value="MEVALONATE KINASE/GALACTOKINASE"/>
    <property type="match status" value="1"/>
</dbReference>
<dbReference type="PRINTS" id="PR00959">
    <property type="entry name" value="MEVGALKINASE"/>
</dbReference>
<dbReference type="InterPro" id="IPR020568">
    <property type="entry name" value="Ribosomal_Su5_D2-typ_SF"/>
</dbReference>
<keyword evidence="7" id="KW-0460">Magnesium</keyword>
<dbReference type="GO" id="GO:0005524">
    <property type="term" value="F:ATP binding"/>
    <property type="evidence" value="ECO:0007669"/>
    <property type="project" value="UniProtKB-UniRule"/>
</dbReference>
<dbReference type="Gene3D" id="3.30.230.10">
    <property type="match status" value="1"/>
</dbReference>
<keyword evidence="2 14" id="KW-0808">Transferase</keyword>
<feature type="domain" description="Galactokinase N-terminal" evidence="13">
    <location>
        <begin position="21"/>
        <end position="67"/>
    </location>
</feature>
<keyword evidence="9" id="KW-0119">Carbohydrate metabolism</keyword>
<keyword evidence="6" id="KW-0067">ATP-binding</keyword>
<dbReference type="FunFam" id="3.30.70.890:FF:000001">
    <property type="entry name" value="Galactokinase"/>
    <property type="match status" value="1"/>
</dbReference>
<dbReference type="PRINTS" id="PR00473">
    <property type="entry name" value="GALCTOKINASE"/>
</dbReference>
<sequence>MHVVEPGEPAELALRAGSLLRSTFGTDPEVVARATGRVNLIGEHTDYNAGLCLPLPLPHATYAAAARRPDSRVRAISTLAPDGFDGEPEHATGWAAYAAGVVWALREEGIDAPGIDLAIASTVPIGAGLASSAALSCAVARAVGALVGDVPPDVMVRAAIRAENERAGAPTGGMDQTVAIHGHAGQALLLDFADGSRTPVAWAPPDLALLVIDTVVSHSLADGQYAARRASCAAAVTALGVRTLRDVSLAQLAGVSGSPEWLPRAAHVVSESLRVEAFVRATARGDWAEAGALLTASHESLRDDYQVSTLELDLAVDSARRAGALGARMTGGGFGGSAIALVPEGRLQFVMTSIVLDFQERGWDPPLFLRA</sequence>
<dbReference type="InterPro" id="IPR000705">
    <property type="entry name" value="Galactokinase"/>
</dbReference>
<dbReference type="Proteomes" id="UP000276542">
    <property type="component" value="Unassembled WGS sequence"/>
</dbReference>
<evidence type="ECO:0000256" key="1">
    <source>
        <dbReference type="ARBA" id="ARBA00006566"/>
    </source>
</evidence>
<dbReference type="GO" id="GO:0046872">
    <property type="term" value="F:metal ion binding"/>
    <property type="evidence" value="ECO:0007669"/>
    <property type="project" value="UniProtKB-KW"/>
</dbReference>
<keyword evidence="4" id="KW-0547">Nucleotide-binding</keyword>
<protein>
    <recommendedName>
        <fullName evidence="10">Galactokinase</fullName>
        <ecNumber evidence="10">2.7.1.6</ecNumber>
    </recommendedName>
</protein>
<dbReference type="InterPro" id="IPR006206">
    <property type="entry name" value="Mevalonate/galactokinase"/>
</dbReference>
<evidence type="ECO:0000256" key="2">
    <source>
        <dbReference type="ARBA" id="ARBA00022679"/>
    </source>
</evidence>
<keyword evidence="8" id="KW-0299">Galactose metabolism</keyword>
<dbReference type="OrthoDB" id="250531at2"/>
<evidence type="ECO:0000256" key="3">
    <source>
        <dbReference type="ARBA" id="ARBA00022723"/>
    </source>
</evidence>
<evidence type="ECO:0000256" key="5">
    <source>
        <dbReference type="ARBA" id="ARBA00022777"/>
    </source>
</evidence>
<reference evidence="15" key="1">
    <citation type="submission" date="2018-09" db="EMBL/GenBank/DDBJ databases">
        <authorList>
            <person name="Zhu H."/>
        </authorList>
    </citation>
    <scope>NUCLEOTIDE SEQUENCE [LARGE SCALE GENOMIC DNA]</scope>
    <source>
        <strain evidence="15">K1W22B-1</strain>
    </source>
</reference>
<proteinExistence type="inferred from homology"/>
<dbReference type="SUPFAM" id="SSF55060">
    <property type="entry name" value="GHMP Kinase, C-terminal domain"/>
    <property type="match status" value="1"/>
</dbReference>
<dbReference type="PROSITE" id="PS00106">
    <property type="entry name" value="GALACTOKINASE"/>
    <property type="match status" value="1"/>
</dbReference>
<evidence type="ECO:0000256" key="4">
    <source>
        <dbReference type="ARBA" id="ARBA00022741"/>
    </source>
</evidence>
<comment type="similarity">
    <text evidence="1">Belongs to the GHMP kinase family. GalK subfamily.</text>
</comment>
<evidence type="ECO:0000256" key="10">
    <source>
        <dbReference type="NCBIfam" id="TIGR00131"/>
    </source>
</evidence>
<dbReference type="Pfam" id="PF00288">
    <property type="entry name" value="GHMP_kinases_N"/>
    <property type="match status" value="1"/>
</dbReference>
<dbReference type="RefSeq" id="WP_120061155.1">
    <property type="nucleotide sequence ID" value="NZ_QYRP01000002.1"/>
</dbReference>
<dbReference type="InterPro" id="IPR014721">
    <property type="entry name" value="Ribsml_uS5_D2-typ_fold_subgr"/>
</dbReference>
<name>A0A3A5HCI3_9ACTN</name>
<keyword evidence="15" id="KW-1185">Reference proteome</keyword>
<evidence type="ECO:0000256" key="7">
    <source>
        <dbReference type="ARBA" id="ARBA00022842"/>
    </source>
</evidence>
<evidence type="ECO:0000313" key="15">
    <source>
        <dbReference type="Proteomes" id="UP000276542"/>
    </source>
</evidence>
<dbReference type="InterPro" id="IPR019741">
    <property type="entry name" value="Galactokinase_CS"/>
</dbReference>
<dbReference type="Pfam" id="PF08544">
    <property type="entry name" value="GHMP_kinases_C"/>
    <property type="match status" value="1"/>
</dbReference>
<accession>A0A3A5HCI3</accession>
<dbReference type="GO" id="GO:0006012">
    <property type="term" value="P:galactose metabolic process"/>
    <property type="evidence" value="ECO:0007669"/>
    <property type="project" value="UniProtKB-UniRule"/>
</dbReference>
<evidence type="ECO:0000259" key="11">
    <source>
        <dbReference type="Pfam" id="PF00288"/>
    </source>
</evidence>
<dbReference type="SUPFAM" id="SSF54211">
    <property type="entry name" value="Ribosomal protein S5 domain 2-like"/>
    <property type="match status" value="1"/>
</dbReference>
<dbReference type="Pfam" id="PF10509">
    <property type="entry name" value="GalKase_gal_bdg"/>
    <property type="match status" value="1"/>
</dbReference>
<evidence type="ECO:0000259" key="12">
    <source>
        <dbReference type="Pfam" id="PF08544"/>
    </source>
</evidence>
<feature type="domain" description="GHMP kinase C-terminal" evidence="12">
    <location>
        <begin position="279"/>
        <end position="348"/>
    </location>
</feature>
<evidence type="ECO:0000259" key="13">
    <source>
        <dbReference type="Pfam" id="PF10509"/>
    </source>
</evidence>